<comment type="caution">
    <text evidence="8">The sequence shown here is derived from an EMBL/GenBank/DDBJ whole genome shotgun (WGS) entry which is preliminary data.</text>
</comment>
<evidence type="ECO:0000256" key="3">
    <source>
        <dbReference type="ARBA" id="ARBA00022896"/>
    </source>
</evidence>
<comment type="cofactor">
    <cofactor evidence="1">
        <name>L-ascorbate</name>
        <dbReference type="ChEBI" id="CHEBI:38290"/>
    </cofactor>
</comment>
<evidence type="ECO:0000256" key="6">
    <source>
        <dbReference type="ARBA" id="ARBA00023004"/>
    </source>
</evidence>
<dbReference type="PANTHER" id="PTHR10869">
    <property type="entry name" value="PROLYL 4-HYDROXYLASE ALPHA SUBUNIT"/>
    <property type="match status" value="1"/>
</dbReference>
<proteinExistence type="predicted"/>
<reference evidence="8 9" key="1">
    <citation type="submission" date="2023-03" db="EMBL/GenBank/DDBJ databases">
        <title>Bacillus Genome Sequencing.</title>
        <authorList>
            <person name="Dunlap C."/>
        </authorList>
    </citation>
    <scope>NUCLEOTIDE SEQUENCE [LARGE SCALE GENOMIC DNA]</scope>
    <source>
        <strain evidence="8 9">B-14544</strain>
    </source>
</reference>
<keyword evidence="2" id="KW-0479">Metal-binding</keyword>
<name>A0ABU6NCW9_9BACI</name>
<feature type="domain" description="Fe2OG dioxygenase" evidence="7">
    <location>
        <begin position="171"/>
        <end position="276"/>
    </location>
</feature>
<evidence type="ECO:0000313" key="8">
    <source>
        <dbReference type="EMBL" id="MED3562565.1"/>
    </source>
</evidence>
<keyword evidence="4" id="KW-0223">Dioxygenase</keyword>
<evidence type="ECO:0000259" key="7">
    <source>
        <dbReference type="PROSITE" id="PS51471"/>
    </source>
</evidence>
<dbReference type="InterPro" id="IPR045054">
    <property type="entry name" value="P4HA-like"/>
</dbReference>
<organism evidence="8 9">
    <name type="scientific">Bacillus xiapuensis</name>
    <dbReference type="NCBI Taxonomy" id="2014075"/>
    <lineage>
        <taxon>Bacteria</taxon>
        <taxon>Bacillati</taxon>
        <taxon>Bacillota</taxon>
        <taxon>Bacilli</taxon>
        <taxon>Bacillales</taxon>
        <taxon>Bacillaceae</taxon>
        <taxon>Bacillus</taxon>
    </lineage>
</organism>
<gene>
    <name evidence="8" type="ORF">P4447_08860</name>
</gene>
<dbReference type="Pfam" id="PF13640">
    <property type="entry name" value="2OG-FeII_Oxy_3"/>
    <property type="match status" value="1"/>
</dbReference>
<evidence type="ECO:0000313" key="9">
    <source>
        <dbReference type="Proteomes" id="UP001330749"/>
    </source>
</evidence>
<dbReference type="RefSeq" id="WP_327967502.1">
    <property type="nucleotide sequence ID" value="NZ_JARMQG010000097.1"/>
</dbReference>
<dbReference type="Proteomes" id="UP001330749">
    <property type="component" value="Unassembled WGS sequence"/>
</dbReference>
<keyword evidence="6" id="KW-0408">Iron</keyword>
<keyword evidence="9" id="KW-1185">Reference proteome</keyword>
<dbReference type="EMBL" id="JARMQG010000097">
    <property type="protein sequence ID" value="MED3562565.1"/>
    <property type="molecule type" value="Genomic_DNA"/>
</dbReference>
<protein>
    <submittedName>
        <fullName evidence="8">2OG-Fe(II) oxygenase</fullName>
    </submittedName>
</protein>
<dbReference type="Gene3D" id="2.60.120.620">
    <property type="entry name" value="q2cbj1_9rhob like domain"/>
    <property type="match status" value="1"/>
</dbReference>
<dbReference type="PANTHER" id="PTHR10869:SF246">
    <property type="entry name" value="TRANSMEMBRANE PROLYL 4-HYDROXYLASE"/>
    <property type="match status" value="1"/>
</dbReference>
<dbReference type="InterPro" id="IPR044862">
    <property type="entry name" value="Pro_4_hyd_alph_FE2OG_OXY"/>
</dbReference>
<keyword evidence="3" id="KW-0847">Vitamin C</keyword>
<evidence type="ECO:0000256" key="2">
    <source>
        <dbReference type="ARBA" id="ARBA00022723"/>
    </source>
</evidence>
<dbReference type="InterPro" id="IPR005123">
    <property type="entry name" value="Oxoglu/Fe-dep_dioxygenase_dom"/>
</dbReference>
<evidence type="ECO:0000256" key="1">
    <source>
        <dbReference type="ARBA" id="ARBA00001961"/>
    </source>
</evidence>
<dbReference type="InterPro" id="IPR006620">
    <property type="entry name" value="Pro_4_hyd_alph"/>
</dbReference>
<sequence length="280" mass="31659">MEKIMHISSDLRDWIVQTLRSGVNPESIVDAMIKKGFDATFSYRTILRIVGNQTIKTSTLSESPYIYEIPEIGRKGNEIQTNDRIIHVLSRINQPFILQFENLLSFDECDELIHLSKGRLLPSQIIDSKTGLVKSVSGRTSKGMYFKLGENHLIETIENRISELTNFPIENGEGLQVLNYQVGEEYKPHFDYFPPASISTHKGGQRIGTLLIYLNDVPSGGETVFPKAGVSIVPRKGTAVYFHYGNSKGQVDRMSLHTSIPVLEGEKWVATKWIRQGRIY</sequence>
<evidence type="ECO:0000256" key="4">
    <source>
        <dbReference type="ARBA" id="ARBA00022964"/>
    </source>
</evidence>
<dbReference type="SMART" id="SM00702">
    <property type="entry name" value="P4Hc"/>
    <property type="match status" value="1"/>
</dbReference>
<evidence type="ECO:0000256" key="5">
    <source>
        <dbReference type="ARBA" id="ARBA00023002"/>
    </source>
</evidence>
<accession>A0ABU6NCW9</accession>
<dbReference type="PROSITE" id="PS51471">
    <property type="entry name" value="FE2OG_OXY"/>
    <property type="match status" value="1"/>
</dbReference>
<keyword evidence="5" id="KW-0560">Oxidoreductase</keyword>